<organism evidence="11 12">
    <name type="scientific">Streptomyces sporangiiformans</name>
    <dbReference type="NCBI Taxonomy" id="2315329"/>
    <lineage>
        <taxon>Bacteria</taxon>
        <taxon>Bacillati</taxon>
        <taxon>Actinomycetota</taxon>
        <taxon>Actinomycetes</taxon>
        <taxon>Kitasatosporales</taxon>
        <taxon>Streptomycetaceae</taxon>
        <taxon>Streptomyces</taxon>
    </lineage>
</organism>
<keyword evidence="5 10" id="KW-0812">Transmembrane</keyword>
<dbReference type="GO" id="GO:0015123">
    <property type="term" value="F:acetate transmembrane transporter activity"/>
    <property type="evidence" value="ECO:0007669"/>
    <property type="project" value="TreeGrafter"/>
</dbReference>
<dbReference type="InterPro" id="IPR038377">
    <property type="entry name" value="Na/Glc_symporter_sf"/>
</dbReference>
<evidence type="ECO:0000256" key="9">
    <source>
        <dbReference type="RuleBase" id="RU362091"/>
    </source>
</evidence>
<comment type="similarity">
    <text evidence="2 9">Belongs to the sodium:solute symporter (SSF) (TC 2.A.21) family.</text>
</comment>
<keyword evidence="4" id="KW-1003">Cell membrane</keyword>
<dbReference type="InterPro" id="IPR001734">
    <property type="entry name" value="Na/solute_symporter"/>
</dbReference>
<evidence type="ECO:0000256" key="7">
    <source>
        <dbReference type="ARBA" id="ARBA00022989"/>
    </source>
</evidence>
<dbReference type="Pfam" id="PF00474">
    <property type="entry name" value="SSF"/>
    <property type="match status" value="1"/>
</dbReference>
<feature type="transmembrane region" description="Helical" evidence="10">
    <location>
        <begin position="290"/>
        <end position="315"/>
    </location>
</feature>
<evidence type="ECO:0000256" key="5">
    <source>
        <dbReference type="ARBA" id="ARBA00022692"/>
    </source>
</evidence>
<feature type="transmembrane region" description="Helical" evidence="10">
    <location>
        <begin position="57"/>
        <end position="80"/>
    </location>
</feature>
<dbReference type="GO" id="GO:0006847">
    <property type="term" value="P:plasma membrane acetate transport"/>
    <property type="evidence" value="ECO:0007669"/>
    <property type="project" value="TreeGrafter"/>
</dbReference>
<dbReference type="Gene3D" id="1.20.1730.10">
    <property type="entry name" value="Sodium/glucose cotransporter"/>
    <property type="match status" value="1"/>
</dbReference>
<dbReference type="RefSeq" id="WP_119101326.1">
    <property type="nucleotide sequence ID" value="NZ_QXMJ01000127.1"/>
</dbReference>
<feature type="transmembrane region" description="Helical" evidence="10">
    <location>
        <begin position="197"/>
        <end position="216"/>
    </location>
</feature>
<dbReference type="EMBL" id="VCHX02000127">
    <property type="protein sequence ID" value="TPQ21072.1"/>
    <property type="molecule type" value="Genomic_DNA"/>
</dbReference>
<keyword evidence="3" id="KW-0813">Transport</keyword>
<evidence type="ECO:0000256" key="2">
    <source>
        <dbReference type="ARBA" id="ARBA00006434"/>
    </source>
</evidence>
<feature type="transmembrane region" description="Helical" evidence="10">
    <location>
        <begin position="132"/>
        <end position="161"/>
    </location>
</feature>
<evidence type="ECO:0000256" key="8">
    <source>
        <dbReference type="ARBA" id="ARBA00023136"/>
    </source>
</evidence>
<dbReference type="OrthoDB" id="3967134at2"/>
<evidence type="ECO:0000256" key="10">
    <source>
        <dbReference type="SAM" id="Phobius"/>
    </source>
</evidence>
<dbReference type="AlphaFoldDB" id="A0A505DET9"/>
<comment type="caution">
    <text evidence="11">The sequence shown here is derived from an EMBL/GenBank/DDBJ whole genome shotgun (WGS) entry which is preliminary data.</text>
</comment>
<feature type="transmembrane region" description="Helical" evidence="10">
    <location>
        <begin position="86"/>
        <end position="104"/>
    </location>
</feature>
<dbReference type="GO" id="GO:0015293">
    <property type="term" value="F:symporter activity"/>
    <property type="evidence" value="ECO:0007669"/>
    <property type="project" value="UniProtKB-KW"/>
</dbReference>
<dbReference type="PANTHER" id="PTHR48086">
    <property type="entry name" value="SODIUM/PROLINE SYMPORTER-RELATED"/>
    <property type="match status" value="1"/>
</dbReference>
<feature type="transmembrane region" description="Helical" evidence="10">
    <location>
        <begin position="256"/>
        <end position="278"/>
    </location>
</feature>
<dbReference type="Proteomes" id="UP000317378">
    <property type="component" value="Unassembled WGS sequence"/>
</dbReference>
<evidence type="ECO:0000256" key="3">
    <source>
        <dbReference type="ARBA" id="ARBA00022448"/>
    </source>
</evidence>
<dbReference type="PROSITE" id="PS50283">
    <property type="entry name" value="NA_SOLUT_SYMP_3"/>
    <property type="match status" value="1"/>
</dbReference>
<proteinExistence type="inferred from homology"/>
<dbReference type="CDD" id="cd11480">
    <property type="entry name" value="SLC5sbd_u4"/>
    <property type="match status" value="1"/>
</dbReference>
<feature type="transmembrane region" description="Helical" evidence="10">
    <location>
        <begin position="419"/>
        <end position="441"/>
    </location>
</feature>
<evidence type="ECO:0000256" key="4">
    <source>
        <dbReference type="ARBA" id="ARBA00022475"/>
    </source>
</evidence>
<keyword evidence="6" id="KW-0769">Symport</keyword>
<evidence type="ECO:0000256" key="1">
    <source>
        <dbReference type="ARBA" id="ARBA00004651"/>
    </source>
</evidence>
<feature type="transmembrane region" description="Helical" evidence="10">
    <location>
        <begin position="490"/>
        <end position="509"/>
    </location>
</feature>
<feature type="transmembrane region" description="Helical" evidence="10">
    <location>
        <begin position="448"/>
        <end position="470"/>
    </location>
</feature>
<name>A0A505DET9_9ACTN</name>
<evidence type="ECO:0000256" key="6">
    <source>
        <dbReference type="ARBA" id="ARBA00022847"/>
    </source>
</evidence>
<feature type="transmembrane region" description="Helical" evidence="10">
    <location>
        <begin position="12"/>
        <end position="36"/>
    </location>
</feature>
<accession>A0A505DET9</accession>
<keyword evidence="8 10" id="KW-0472">Membrane</keyword>
<feature type="transmembrane region" description="Helical" evidence="10">
    <location>
        <begin position="341"/>
        <end position="371"/>
    </location>
</feature>
<feature type="transmembrane region" description="Helical" evidence="10">
    <location>
        <begin position="392"/>
        <end position="413"/>
    </location>
</feature>
<keyword evidence="12" id="KW-1185">Reference proteome</keyword>
<reference evidence="11 12" key="1">
    <citation type="submission" date="2019-06" db="EMBL/GenBank/DDBJ databases">
        <title>Streptomyces sporangiiformans sp. nov., a novel actinomycete isolated from soil in Mount Song.</title>
        <authorList>
            <person name="Han L."/>
        </authorList>
    </citation>
    <scope>NUCLEOTIDE SEQUENCE [LARGE SCALE GENOMIC DNA]</scope>
    <source>
        <strain evidence="11 12">NEAU-SSA 1</strain>
    </source>
</reference>
<gene>
    <name evidence="11" type="ORF">FGD71_017210</name>
</gene>
<keyword evidence="7 10" id="KW-1133">Transmembrane helix</keyword>
<evidence type="ECO:0000313" key="11">
    <source>
        <dbReference type="EMBL" id="TPQ21072.1"/>
    </source>
</evidence>
<dbReference type="InterPro" id="IPR050277">
    <property type="entry name" value="Sodium:Solute_Symporter"/>
</dbReference>
<protein>
    <submittedName>
        <fullName evidence="11">Cation acetate symporter</fullName>
    </submittedName>
</protein>
<dbReference type="GO" id="GO:0005886">
    <property type="term" value="C:plasma membrane"/>
    <property type="evidence" value="ECO:0007669"/>
    <property type="project" value="UniProtKB-SubCell"/>
</dbReference>
<feature type="transmembrane region" description="Helical" evidence="10">
    <location>
        <begin position="167"/>
        <end position="185"/>
    </location>
</feature>
<sequence length="546" mass="57084">MVTLSEGVVDGASLKLTFVLFVSVVVVSMFTALITAPQGDEISEFYLGNRDMSPLRNGLAMCGDYLSAATLLGSTGLVALTGYDGLLYLCGTAVAWMLVLLLIAEPLRNAGKFTLGDTLALRLPSSQRPVRIALAACTLIICVLYLVAQLVGSVALLTQFIGEPSSTTRTLCVVVIGTLVVLYVALGGMPGATFIQIVKAVMLVAGVTVTAIMVLHRFSWNIDDLLGAATSGSGMGQRFLEPGLRYGGSTTSKLDFFSLQIAIVLGLAALPHAMMRLLAPRVTRVLRRSVLWATGLVGFVCLAAGVLGLGATAIVGRKAIEGIDSKGDAAVLLLAQSIGGAVLTALISCLAFVTLLAVAAGLTLAAASSLAHDLYGQVIRKGKAGQTEEMTAARLAAVVIGVLGMLLALVSWGANTATLAFLAFAIAASAILPTMIYSLFWRRFNAGGALLSLYGGLATSVLLVICSPVVSSRPTSFYPSVDFAFFPLQNPGIVSVPAGFLLGWLGTVLSNRKEEPGVYEKFQIRSMLGVQRQQQHEQQQPAGAPR</sequence>
<dbReference type="PANTHER" id="PTHR48086:SF6">
    <property type="entry name" value="CATION_ACETATE SYMPORTER ACTP"/>
    <property type="match status" value="1"/>
</dbReference>
<evidence type="ECO:0000313" key="12">
    <source>
        <dbReference type="Proteomes" id="UP000317378"/>
    </source>
</evidence>
<comment type="subcellular location">
    <subcellularLocation>
        <location evidence="1">Cell membrane</location>
        <topology evidence="1">Multi-pass membrane protein</topology>
    </subcellularLocation>
</comment>